<protein>
    <recommendedName>
        <fullName evidence="3">Lipoprotein</fullName>
    </recommendedName>
</protein>
<dbReference type="AlphaFoldDB" id="F0SR98"/>
<dbReference type="HOGENOM" id="CLU_1209077_0_0_0"/>
<dbReference type="KEGG" id="pbs:Plabr_4778"/>
<dbReference type="PROSITE" id="PS51257">
    <property type="entry name" value="PROKAR_LIPOPROTEIN"/>
    <property type="match status" value="1"/>
</dbReference>
<sequence>MQKLSLVLLSLAALLAGCEDKPKIRTYNTEKPADVHAGNHVDGETAADAPAMPPMMQNRPAAGTSAPAGEPVRMFAAIVPQGEQTWFYKVTGPVELVGKKATELGDFVKSVKYADGQPEWTLPEGWSREAGNTFRFATLKVPVEGADEPLEMSVSALPGGAPETEQAVANINRWRGQVGLGDIDAKAIEAASDDLSQETSRVKSGESTIYFVNLVGKQQAGGMMPPFAR</sequence>
<dbReference type="RefSeq" id="WP_013631053.1">
    <property type="nucleotide sequence ID" value="NC_015174.1"/>
</dbReference>
<dbReference type="OrthoDB" id="288562at2"/>
<proteinExistence type="predicted"/>
<keyword evidence="2" id="KW-1185">Reference proteome</keyword>
<evidence type="ECO:0000313" key="1">
    <source>
        <dbReference type="EMBL" id="ADY62349.1"/>
    </source>
</evidence>
<dbReference type="EMBL" id="CP002546">
    <property type="protein sequence ID" value="ADY62349.1"/>
    <property type="molecule type" value="Genomic_DNA"/>
</dbReference>
<name>F0SR98_RUBBR</name>
<dbReference type="Proteomes" id="UP000006860">
    <property type="component" value="Chromosome"/>
</dbReference>
<gene>
    <name evidence="1" type="ordered locus">Plabr_4778</name>
</gene>
<reference evidence="2" key="1">
    <citation type="submission" date="2011-02" db="EMBL/GenBank/DDBJ databases">
        <title>The complete genome of Planctomyces brasiliensis DSM 5305.</title>
        <authorList>
            <person name="Lucas S."/>
            <person name="Copeland A."/>
            <person name="Lapidus A."/>
            <person name="Bruce D."/>
            <person name="Goodwin L."/>
            <person name="Pitluck S."/>
            <person name="Kyrpides N."/>
            <person name="Mavromatis K."/>
            <person name="Pagani I."/>
            <person name="Ivanova N."/>
            <person name="Ovchinnikova G."/>
            <person name="Lu M."/>
            <person name="Detter J.C."/>
            <person name="Han C."/>
            <person name="Land M."/>
            <person name="Hauser L."/>
            <person name="Markowitz V."/>
            <person name="Cheng J.-F."/>
            <person name="Hugenholtz P."/>
            <person name="Woyke T."/>
            <person name="Wu D."/>
            <person name="Tindall B."/>
            <person name="Pomrenke H.G."/>
            <person name="Brambilla E."/>
            <person name="Klenk H.-P."/>
            <person name="Eisen J.A."/>
        </authorList>
    </citation>
    <scope>NUCLEOTIDE SEQUENCE [LARGE SCALE GENOMIC DNA]</scope>
    <source>
        <strain evidence="2">ATCC 49424 / DSM 5305 / JCM 21570 / NBRC 103401 / IFAM 1448</strain>
    </source>
</reference>
<accession>F0SR98</accession>
<organism evidence="1 2">
    <name type="scientific">Rubinisphaera brasiliensis (strain ATCC 49424 / DSM 5305 / JCM 21570 / IAM 15109 / NBRC 103401 / IFAM 1448)</name>
    <name type="common">Planctomyces brasiliensis</name>
    <dbReference type="NCBI Taxonomy" id="756272"/>
    <lineage>
        <taxon>Bacteria</taxon>
        <taxon>Pseudomonadati</taxon>
        <taxon>Planctomycetota</taxon>
        <taxon>Planctomycetia</taxon>
        <taxon>Planctomycetales</taxon>
        <taxon>Planctomycetaceae</taxon>
        <taxon>Rubinisphaera</taxon>
    </lineage>
</organism>
<evidence type="ECO:0008006" key="3">
    <source>
        <dbReference type="Google" id="ProtNLM"/>
    </source>
</evidence>
<evidence type="ECO:0000313" key="2">
    <source>
        <dbReference type="Proteomes" id="UP000006860"/>
    </source>
</evidence>